<feature type="domain" description="Effector-associated" evidence="1">
    <location>
        <begin position="2"/>
        <end position="76"/>
    </location>
</feature>
<proteinExistence type="predicted"/>
<dbReference type="RefSeq" id="WP_141609012.1">
    <property type="nucleotide sequence ID" value="NZ_VIGC02000005.1"/>
</dbReference>
<evidence type="ECO:0000313" key="2">
    <source>
        <dbReference type="EMBL" id="TQE97027.1"/>
    </source>
</evidence>
<dbReference type="AlphaFoldDB" id="A0A540VJU0"/>
<dbReference type="Gene3D" id="1.25.40.10">
    <property type="entry name" value="Tetratricopeptide repeat domain"/>
    <property type="match status" value="1"/>
</dbReference>
<dbReference type="InParanoid" id="A0A540VJU0"/>
<gene>
    <name evidence="2" type="ORF">FKZ61_05160</name>
</gene>
<dbReference type="EMBL" id="VIGC01000005">
    <property type="protein sequence ID" value="TQE97027.1"/>
    <property type="molecule type" value="Genomic_DNA"/>
</dbReference>
<dbReference type="InterPro" id="IPR011990">
    <property type="entry name" value="TPR-like_helical_dom_sf"/>
</dbReference>
<evidence type="ECO:0000259" key="1">
    <source>
        <dbReference type="Pfam" id="PF19955"/>
    </source>
</evidence>
<dbReference type="SUPFAM" id="SSF48452">
    <property type="entry name" value="TPR-like"/>
    <property type="match status" value="1"/>
</dbReference>
<protein>
    <recommendedName>
        <fullName evidence="1">Effector-associated domain-containing protein</fullName>
    </recommendedName>
</protein>
<dbReference type="Proteomes" id="UP000317371">
    <property type="component" value="Unassembled WGS sequence"/>
</dbReference>
<keyword evidence="3" id="KW-1185">Reference proteome</keyword>
<dbReference type="OrthoDB" id="38606at200795"/>
<reference evidence="2 3" key="1">
    <citation type="submission" date="2019-06" db="EMBL/GenBank/DDBJ databases">
        <title>Genome sequence of Litorilinea aerophila BAA-2444.</title>
        <authorList>
            <person name="Maclea K.S."/>
            <person name="Maurais E.G."/>
            <person name="Iannazzi L.C."/>
        </authorList>
    </citation>
    <scope>NUCLEOTIDE SEQUENCE [LARGE SCALE GENOMIC DNA]</scope>
    <source>
        <strain evidence="2 3">ATCC BAA-2444</strain>
    </source>
</reference>
<accession>A0A540VJU0</accession>
<dbReference type="Pfam" id="PF19955">
    <property type="entry name" value="EAD1"/>
    <property type="match status" value="1"/>
</dbReference>
<evidence type="ECO:0000313" key="3">
    <source>
        <dbReference type="Proteomes" id="UP000317371"/>
    </source>
</evidence>
<dbReference type="InterPro" id="IPR045430">
    <property type="entry name" value="EAD1"/>
</dbReference>
<comment type="caution">
    <text evidence="2">The sequence shown here is derived from an EMBL/GenBank/DDBJ whole genome shotgun (WGS) entry which is preliminary data.</text>
</comment>
<organism evidence="2 3">
    <name type="scientific">Litorilinea aerophila</name>
    <dbReference type="NCBI Taxonomy" id="1204385"/>
    <lineage>
        <taxon>Bacteria</taxon>
        <taxon>Bacillati</taxon>
        <taxon>Chloroflexota</taxon>
        <taxon>Caldilineae</taxon>
        <taxon>Caldilineales</taxon>
        <taxon>Caldilineaceae</taxon>
        <taxon>Litorilinea</taxon>
    </lineage>
</organism>
<sequence length="608" mass="66059">MNELRDVLAGLFSDEEDARRIATSAGLEPQYIRFDDKPINVWHNILEEATRRDKLQALLDQARHAYPNNPALQRAMAGLDPVTAGMSGPLADLRRGVPQPWMWALALALLVLVGLLLRWPPLSTAHPEVAVAEPHEAAPSPAPAPSSTPPPIPMSGLFNILVADFGTLDDQGQVQPSELGERVSLWLARRLEQELAQTGSGDGLALNVQIWQDGWNKPASNPEIGVVVDPQVDLERLQAFRPTLVIYGYVTGAADSPQLALDFFYSSPQLQDEPDAALGRHSLGRPIPIAYGRDPDLAVEKLDSNRAFTARLAALVWLTKGLIKTLVEEPADALRIFQDADHTLGDWQAADGRETLYYFMGRAALDLKQYDLAETAFISATLINDRYVNAHIGLGNVHFSRAQSYFTPAATLPAEVAACVAPTGQATPRTPTGHLPTTEPEAMEQIDQAIQAYLHAERLATAPDTPWPPILYVAQAMLGNAYRLKGEAFTAQGDFPAARVELRKAQDAYLQTLTPFQQAQRHGFLAHVYLGLSAVARAQGYMAQRQGELDAARGAFVQALGHYAGCIQQEAVPDGDGSLKLQRTTACLCRLYASAVQQTLDELGGGEG</sequence>
<name>A0A540VJU0_9CHLR</name>